<dbReference type="SUPFAM" id="SSF49879">
    <property type="entry name" value="SMAD/FHA domain"/>
    <property type="match status" value="1"/>
</dbReference>
<evidence type="ECO:0000256" key="2">
    <source>
        <dbReference type="SAM" id="MobiDB-lite"/>
    </source>
</evidence>
<evidence type="ECO:0000256" key="1">
    <source>
        <dbReference type="ARBA" id="ARBA00022553"/>
    </source>
</evidence>
<keyword evidence="1" id="KW-0597">Phosphoprotein</keyword>
<keyword evidence="5" id="KW-1185">Reference proteome</keyword>
<evidence type="ECO:0000313" key="5">
    <source>
        <dbReference type="Proteomes" id="UP000252770"/>
    </source>
</evidence>
<dbReference type="EMBL" id="QOUI01000001">
    <property type="protein sequence ID" value="RCK70937.1"/>
    <property type="molecule type" value="Genomic_DNA"/>
</dbReference>
<evidence type="ECO:0000313" key="4">
    <source>
        <dbReference type="EMBL" id="RCK70937.1"/>
    </source>
</evidence>
<sequence length="293" mass="29778">MTTCPRGHLTTAEDHCDVCGVPVRATTPTPSTPAPSTPAPSDVPGTAGGRTCPHCSAGNAADARYCEVCGHDITTGTGAPPAEPPTTEPMPAVDAGVPGEEEPAEERGQERAAVTADQTAVTPGLGAPSGARADAPTGAVPADAPAPAAAPAAGAASGWVAELWIDPDWYALQNSADPMPSPGPPEVVVLRDRSLLVGRVSRSRGIHPDIACEADSGVSRRHAQLTTDGSRWFVEDLGSANGTFVGPASGPLPEHPVPVGQRVEVGPDECIYLGAWTRMVVRRTTAGEGEDAS</sequence>
<dbReference type="InterPro" id="IPR000253">
    <property type="entry name" value="FHA_dom"/>
</dbReference>
<evidence type="ECO:0000259" key="3">
    <source>
        <dbReference type="PROSITE" id="PS50006"/>
    </source>
</evidence>
<accession>A0A367YZ08</accession>
<feature type="domain" description="FHA" evidence="3">
    <location>
        <begin position="195"/>
        <end position="245"/>
    </location>
</feature>
<name>A0A367YZ08_9ACTN</name>
<protein>
    <submittedName>
        <fullName evidence="4">FHA domain-containing protein</fullName>
    </submittedName>
</protein>
<dbReference type="InterPro" id="IPR050923">
    <property type="entry name" value="Cell_Proc_Reg/RNA_Proc"/>
</dbReference>
<dbReference type="Pfam" id="PF00498">
    <property type="entry name" value="FHA"/>
    <property type="match status" value="1"/>
</dbReference>
<feature type="region of interest" description="Disordered" evidence="2">
    <location>
        <begin position="77"/>
        <end position="144"/>
    </location>
</feature>
<organism evidence="4 5">
    <name type="scientific">Desertihabitans brevis</name>
    <dbReference type="NCBI Taxonomy" id="2268447"/>
    <lineage>
        <taxon>Bacteria</taxon>
        <taxon>Bacillati</taxon>
        <taxon>Actinomycetota</taxon>
        <taxon>Actinomycetes</taxon>
        <taxon>Propionibacteriales</taxon>
        <taxon>Propionibacteriaceae</taxon>
        <taxon>Desertihabitans</taxon>
    </lineage>
</organism>
<dbReference type="InterPro" id="IPR008984">
    <property type="entry name" value="SMAD_FHA_dom_sf"/>
</dbReference>
<proteinExistence type="predicted"/>
<feature type="region of interest" description="Disordered" evidence="2">
    <location>
        <begin position="27"/>
        <end position="46"/>
    </location>
</feature>
<dbReference type="PROSITE" id="PS50006">
    <property type="entry name" value="FHA_DOMAIN"/>
    <property type="match status" value="1"/>
</dbReference>
<comment type="caution">
    <text evidence="4">The sequence shown here is derived from an EMBL/GenBank/DDBJ whole genome shotgun (WGS) entry which is preliminary data.</text>
</comment>
<dbReference type="RefSeq" id="WP_114124640.1">
    <property type="nucleotide sequence ID" value="NZ_QOUI01000001.1"/>
</dbReference>
<dbReference type="SMART" id="SM00240">
    <property type="entry name" value="FHA"/>
    <property type="match status" value="1"/>
</dbReference>
<dbReference type="Proteomes" id="UP000252770">
    <property type="component" value="Unassembled WGS sequence"/>
</dbReference>
<gene>
    <name evidence="4" type="ORF">DT076_00125</name>
</gene>
<reference evidence="4 5" key="1">
    <citation type="submission" date="2018-07" db="EMBL/GenBank/DDBJ databases">
        <title>Desertimonas flava gen. nov. sp. nov.</title>
        <authorList>
            <person name="Liu S."/>
        </authorList>
    </citation>
    <scope>NUCLEOTIDE SEQUENCE [LARGE SCALE GENOMIC DNA]</scope>
    <source>
        <strain evidence="4 5">16Sb5-5</strain>
    </source>
</reference>
<dbReference type="CDD" id="cd00060">
    <property type="entry name" value="FHA"/>
    <property type="match status" value="1"/>
</dbReference>
<dbReference type="PANTHER" id="PTHR23308">
    <property type="entry name" value="NUCLEAR INHIBITOR OF PROTEIN PHOSPHATASE-1"/>
    <property type="match status" value="1"/>
</dbReference>
<dbReference type="Gene3D" id="2.60.200.20">
    <property type="match status" value="1"/>
</dbReference>
<feature type="compositionally biased region" description="Low complexity" evidence="2">
    <location>
        <begin position="133"/>
        <end position="144"/>
    </location>
</feature>
<dbReference type="AlphaFoldDB" id="A0A367YZ08"/>